<name>A0AAW1HVP1_POPJA</name>
<evidence type="ECO:0000256" key="1">
    <source>
        <dbReference type="SAM" id="MobiDB-lite"/>
    </source>
</evidence>
<protein>
    <submittedName>
        <fullName evidence="2">Uncharacterized protein</fullName>
    </submittedName>
</protein>
<gene>
    <name evidence="2" type="ORF">QE152_g39037</name>
</gene>
<dbReference type="AlphaFoldDB" id="A0AAW1HVP1"/>
<dbReference type="EMBL" id="JASPKY010000888">
    <property type="protein sequence ID" value="KAK9680520.1"/>
    <property type="molecule type" value="Genomic_DNA"/>
</dbReference>
<evidence type="ECO:0000313" key="3">
    <source>
        <dbReference type="Proteomes" id="UP001458880"/>
    </source>
</evidence>
<sequence length="89" mass="10614">MDIDGDDGRDRSSREARQRISSLGSIDEYLKRKRKEIIDEYLKRKRKEIEIEQEENAFAISKSQRPIDHPQEEDHDKTVNSPKTKQWTN</sequence>
<comment type="caution">
    <text evidence="2">The sequence shown here is derived from an EMBL/GenBank/DDBJ whole genome shotgun (WGS) entry which is preliminary data.</text>
</comment>
<proteinExistence type="predicted"/>
<feature type="compositionally biased region" description="Polar residues" evidence="1">
    <location>
        <begin position="79"/>
        <end position="89"/>
    </location>
</feature>
<dbReference type="Proteomes" id="UP001458880">
    <property type="component" value="Unassembled WGS sequence"/>
</dbReference>
<organism evidence="2 3">
    <name type="scientific">Popillia japonica</name>
    <name type="common">Japanese beetle</name>
    <dbReference type="NCBI Taxonomy" id="7064"/>
    <lineage>
        <taxon>Eukaryota</taxon>
        <taxon>Metazoa</taxon>
        <taxon>Ecdysozoa</taxon>
        <taxon>Arthropoda</taxon>
        <taxon>Hexapoda</taxon>
        <taxon>Insecta</taxon>
        <taxon>Pterygota</taxon>
        <taxon>Neoptera</taxon>
        <taxon>Endopterygota</taxon>
        <taxon>Coleoptera</taxon>
        <taxon>Polyphaga</taxon>
        <taxon>Scarabaeiformia</taxon>
        <taxon>Scarabaeidae</taxon>
        <taxon>Rutelinae</taxon>
        <taxon>Popillia</taxon>
    </lineage>
</organism>
<keyword evidence="3" id="KW-1185">Reference proteome</keyword>
<reference evidence="2 3" key="1">
    <citation type="journal article" date="2024" name="BMC Genomics">
        <title>De novo assembly and annotation of Popillia japonica's genome with initial clues to its potential as an invasive pest.</title>
        <authorList>
            <person name="Cucini C."/>
            <person name="Boschi S."/>
            <person name="Funari R."/>
            <person name="Cardaioli E."/>
            <person name="Iannotti N."/>
            <person name="Marturano G."/>
            <person name="Paoli F."/>
            <person name="Bruttini M."/>
            <person name="Carapelli A."/>
            <person name="Frati F."/>
            <person name="Nardi F."/>
        </authorList>
    </citation>
    <scope>NUCLEOTIDE SEQUENCE [LARGE SCALE GENOMIC DNA]</scope>
    <source>
        <strain evidence="2">DMR45628</strain>
    </source>
</reference>
<feature type="region of interest" description="Disordered" evidence="1">
    <location>
        <begin position="53"/>
        <end position="89"/>
    </location>
</feature>
<evidence type="ECO:0000313" key="2">
    <source>
        <dbReference type="EMBL" id="KAK9680520.1"/>
    </source>
</evidence>
<accession>A0AAW1HVP1</accession>
<feature type="compositionally biased region" description="Basic and acidic residues" evidence="1">
    <location>
        <begin position="65"/>
        <end position="78"/>
    </location>
</feature>